<evidence type="ECO:0000313" key="11">
    <source>
        <dbReference type="EMBL" id="SPO05208.1"/>
    </source>
</evidence>
<dbReference type="InterPro" id="IPR007356">
    <property type="entry name" value="tRNA_m1G_MeTrfase_euk"/>
</dbReference>
<comment type="catalytic activity">
    <reaction evidence="8">
        <text>guanosine(9) in tRNA + S-adenosyl-L-methionine = N(1)-methylguanosine(9) in tRNA + S-adenosyl-L-homocysteine + H(+)</text>
        <dbReference type="Rhea" id="RHEA:43156"/>
        <dbReference type="Rhea" id="RHEA-COMP:10367"/>
        <dbReference type="Rhea" id="RHEA-COMP:10368"/>
        <dbReference type="ChEBI" id="CHEBI:15378"/>
        <dbReference type="ChEBI" id="CHEBI:57856"/>
        <dbReference type="ChEBI" id="CHEBI:59789"/>
        <dbReference type="ChEBI" id="CHEBI:73542"/>
        <dbReference type="ChEBI" id="CHEBI:74269"/>
        <dbReference type="EC" id="2.1.1.221"/>
    </reaction>
</comment>
<evidence type="ECO:0000256" key="4">
    <source>
        <dbReference type="ARBA" id="ARBA00022679"/>
    </source>
</evidence>
<feature type="domain" description="SAM-dependent MTase TRM10-type" evidence="10">
    <location>
        <begin position="132"/>
        <end position="369"/>
    </location>
</feature>
<name>A0AAE8N4I9_9PEZI</name>
<sequence>MEDPTPEKPNGAQEPTEAVPVATLAEQGLLPLPAIPASAPHQPPTTQTETVETRETTDATEAIANNTPNPNPLSRNQQKKLRKRLAWEATRTERLARRKEKRIEIRHRKRDQHAAAVAEAKAAGIDPRTVRLRPERPQGTNVPVSIIIDCSFEHLMVDKEIKSLSSQIMRSYSETRNSQYRPHLVVGSWGGKLKERFDVGMNATHRYWKGIHFVPGDLGDSIEFARKGLAGPNKGEVIPLLGKEYDQPAIRREESGGIPVPEPEEAGVTHRDIVYLSSESPYLLDRLEPGTTYVVGGLVDKNREKGLCYRLARERGVRTAKLPIAEYMVMHSRQVLATNHVVEIMVRWLQCGDWGEAFLKAIPKRKEARLKGDGTSAAGSAEPEGTDDGEDSDDDAEEREGSEEAGPVEVTMGEGEEDP</sequence>
<dbReference type="GO" id="GO:0000049">
    <property type="term" value="F:tRNA binding"/>
    <property type="evidence" value="ECO:0007669"/>
    <property type="project" value="TreeGrafter"/>
</dbReference>
<evidence type="ECO:0000256" key="6">
    <source>
        <dbReference type="ARBA" id="ARBA00031792"/>
    </source>
</evidence>
<dbReference type="Proteomes" id="UP001187682">
    <property type="component" value="Unassembled WGS sequence"/>
</dbReference>
<dbReference type="GO" id="GO:0005634">
    <property type="term" value="C:nucleus"/>
    <property type="evidence" value="ECO:0007669"/>
    <property type="project" value="TreeGrafter"/>
</dbReference>
<feature type="region of interest" description="Disordered" evidence="9">
    <location>
        <begin position="27"/>
        <end position="84"/>
    </location>
</feature>
<dbReference type="InterPro" id="IPR028564">
    <property type="entry name" value="MT_TRM10-typ"/>
</dbReference>
<feature type="region of interest" description="Disordered" evidence="9">
    <location>
        <begin position="1"/>
        <end position="20"/>
    </location>
</feature>
<evidence type="ECO:0000256" key="8">
    <source>
        <dbReference type="ARBA" id="ARBA00048434"/>
    </source>
</evidence>
<keyword evidence="12" id="KW-1185">Reference proteome</keyword>
<dbReference type="PANTHER" id="PTHR13563:SF13">
    <property type="entry name" value="TRNA METHYLTRANSFERASE 10 HOMOLOG A"/>
    <property type="match status" value="1"/>
</dbReference>
<evidence type="ECO:0000256" key="1">
    <source>
        <dbReference type="ARBA" id="ARBA00012797"/>
    </source>
</evidence>
<protein>
    <recommendedName>
        <fullName evidence="2">tRNA (guanine(9)-N1)-methyltransferase</fullName>
        <ecNumber evidence="1">2.1.1.221</ecNumber>
    </recommendedName>
    <alternativeName>
        <fullName evidence="7">tRNA methyltransferase 10</fullName>
    </alternativeName>
    <alternativeName>
        <fullName evidence="6">tRNA(m1G9)-methyltransferase</fullName>
    </alternativeName>
</protein>
<comment type="caution">
    <text evidence="11">The sequence shown here is derived from an EMBL/GenBank/DDBJ whole genome shotgun (WGS) entry which is preliminary data.</text>
</comment>
<keyword evidence="4" id="KW-0808">Transferase</keyword>
<evidence type="ECO:0000313" key="12">
    <source>
        <dbReference type="Proteomes" id="UP001187682"/>
    </source>
</evidence>
<evidence type="ECO:0000256" key="3">
    <source>
        <dbReference type="ARBA" id="ARBA00022603"/>
    </source>
</evidence>
<dbReference type="GO" id="GO:0052905">
    <property type="term" value="F:tRNA (guanosine(9)-N1)-methyltransferase activity"/>
    <property type="evidence" value="ECO:0007669"/>
    <property type="project" value="UniProtKB-EC"/>
</dbReference>
<evidence type="ECO:0000256" key="9">
    <source>
        <dbReference type="SAM" id="MobiDB-lite"/>
    </source>
</evidence>
<reference evidence="11" key="1">
    <citation type="submission" date="2018-03" db="EMBL/GenBank/DDBJ databases">
        <authorList>
            <person name="Guldener U."/>
        </authorList>
    </citation>
    <scope>NUCLEOTIDE SEQUENCE</scope>
</reference>
<gene>
    <name evidence="11" type="ORF">DNG_07895</name>
</gene>
<feature type="compositionally biased region" description="Acidic residues" evidence="9">
    <location>
        <begin position="384"/>
        <end position="403"/>
    </location>
</feature>
<dbReference type="EMBL" id="ONZQ02000012">
    <property type="protein sequence ID" value="SPO05208.1"/>
    <property type="molecule type" value="Genomic_DNA"/>
</dbReference>
<feature type="region of interest" description="Disordered" evidence="9">
    <location>
        <begin position="368"/>
        <end position="419"/>
    </location>
</feature>
<feature type="compositionally biased region" description="Polar residues" evidence="9">
    <location>
        <begin position="63"/>
        <end position="76"/>
    </location>
</feature>
<evidence type="ECO:0000256" key="5">
    <source>
        <dbReference type="ARBA" id="ARBA00022691"/>
    </source>
</evidence>
<keyword evidence="5" id="KW-0949">S-adenosyl-L-methionine</keyword>
<evidence type="ECO:0000259" key="10">
    <source>
        <dbReference type="PROSITE" id="PS51675"/>
    </source>
</evidence>
<keyword evidence="3" id="KW-0489">Methyltransferase</keyword>
<evidence type="ECO:0000256" key="2">
    <source>
        <dbReference type="ARBA" id="ARBA00020451"/>
    </source>
</evidence>
<accession>A0AAE8N4I9</accession>
<feature type="compositionally biased region" description="Low complexity" evidence="9">
    <location>
        <begin position="29"/>
        <end position="50"/>
    </location>
</feature>
<dbReference type="PROSITE" id="PS51675">
    <property type="entry name" value="SAM_MT_TRM10"/>
    <property type="match status" value="1"/>
</dbReference>
<dbReference type="PANTHER" id="PTHR13563">
    <property type="entry name" value="TRNA (GUANINE-9-) METHYLTRANSFERASE"/>
    <property type="match status" value="1"/>
</dbReference>
<dbReference type="AlphaFoldDB" id="A0AAE8N4I9"/>
<dbReference type="InterPro" id="IPR038459">
    <property type="entry name" value="MT_TRM10-typ_sf"/>
</dbReference>
<dbReference type="Gene3D" id="3.40.1280.30">
    <property type="match status" value="1"/>
</dbReference>
<dbReference type="EC" id="2.1.1.221" evidence="1"/>
<evidence type="ECO:0000256" key="7">
    <source>
        <dbReference type="ARBA" id="ARBA00032166"/>
    </source>
</evidence>
<organism evidence="11 12">
    <name type="scientific">Cephalotrichum gorgonifer</name>
    <dbReference type="NCBI Taxonomy" id="2041049"/>
    <lineage>
        <taxon>Eukaryota</taxon>
        <taxon>Fungi</taxon>
        <taxon>Dikarya</taxon>
        <taxon>Ascomycota</taxon>
        <taxon>Pezizomycotina</taxon>
        <taxon>Sordariomycetes</taxon>
        <taxon>Hypocreomycetidae</taxon>
        <taxon>Microascales</taxon>
        <taxon>Microascaceae</taxon>
        <taxon>Cephalotrichum</taxon>
    </lineage>
</organism>
<dbReference type="CDD" id="cd18089">
    <property type="entry name" value="SPOUT_Trm10-like"/>
    <property type="match status" value="1"/>
</dbReference>
<proteinExistence type="predicted"/>
<dbReference type="GO" id="GO:0002939">
    <property type="term" value="P:tRNA N1-guanine methylation"/>
    <property type="evidence" value="ECO:0007669"/>
    <property type="project" value="TreeGrafter"/>
</dbReference>